<dbReference type="PRINTS" id="PR00775">
    <property type="entry name" value="HEATSHOCK90"/>
</dbReference>
<dbReference type="GO" id="GO:0140662">
    <property type="term" value="F:ATP-dependent protein folding chaperone"/>
    <property type="evidence" value="ECO:0007669"/>
    <property type="project" value="InterPro"/>
</dbReference>
<dbReference type="CDD" id="cd16927">
    <property type="entry name" value="HATPase_Hsp90-like"/>
    <property type="match status" value="1"/>
</dbReference>
<gene>
    <name evidence="8" type="primary">htpG</name>
    <name evidence="11" type="ORF">OMM_04273</name>
</gene>
<comment type="caution">
    <text evidence="11">The sequence shown here is derived from an EMBL/GenBank/DDBJ whole genome shotgun (WGS) entry which is preliminary data.</text>
</comment>
<evidence type="ECO:0000313" key="12">
    <source>
        <dbReference type="Proteomes" id="UP000189670"/>
    </source>
</evidence>
<dbReference type="GO" id="GO:0051082">
    <property type="term" value="F:unfolded protein binding"/>
    <property type="evidence" value="ECO:0007669"/>
    <property type="project" value="UniProtKB-UniRule"/>
</dbReference>
<feature type="binding site" evidence="9">
    <location>
        <position position="4"/>
    </location>
    <ligand>
        <name>ATP</name>
        <dbReference type="ChEBI" id="CHEBI:30616"/>
    </ligand>
</feature>
<feature type="region of interest" description="Disordered" evidence="10">
    <location>
        <begin position="182"/>
        <end position="225"/>
    </location>
</feature>
<evidence type="ECO:0000256" key="9">
    <source>
        <dbReference type="PIRSR" id="PIRSR002583-1"/>
    </source>
</evidence>
<feature type="binding site" evidence="9">
    <location>
        <position position="345"/>
    </location>
    <ligand>
        <name>ATP</name>
        <dbReference type="ChEBI" id="CHEBI:30616"/>
    </ligand>
</feature>
<feature type="binding site" evidence="9">
    <location>
        <position position="46"/>
    </location>
    <ligand>
        <name>ATP</name>
        <dbReference type="ChEBI" id="CHEBI:30616"/>
    </ligand>
</feature>
<dbReference type="InterPro" id="IPR020568">
    <property type="entry name" value="Ribosomal_Su5_D2-typ_SF"/>
</dbReference>
<name>A0A1V1P212_9BACT</name>
<evidence type="ECO:0000256" key="7">
    <source>
        <dbReference type="ARBA" id="ARBA00023186"/>
    </source>
</evidence>
<keyword evidence="4 8" id="KW-0547">Nucleotide-binding</keyword>
<dbReference type="HAMAP" id="MF_00505">
    <property type="entry name" value="HSP90"/>
    <property type="match status" value="1"/>
</dbReference>
<proteinExistence type="inferred from homology"/>
<feature type="region of interest" description="C" evidence="8">
    <location>
        <begin position="550"/>
        <end position="627"/>
    </location>
</feature>
<accession>A0A1V1P212</accession>
<feature type="binding site" evidence="9">
    <location>
        <begin position="66"/>
        <end position="67"/>
    </location>
    <ligand>
        <name>ATP</name>
        <dbReference type="ChEBI" id="CHEBI:30616"/>
    </ligand>
</feature>
<dbReference type="InterPro" id="IPR037196">
    <property type="entry name" value="HSP90_C"/>
</dbReference>
<organism evidence="11 12">
    <name type="scientific">Candidatus Magnetoglobus multicellularis str. Araruama</name>
    <dbReference type="NCBI Taxonomy" id="890399"/>
    <lineage>
        <taxon>Bacteria</taxon>
        <taxon>Pseudomonadati</taxon>
        <taxon>Thermodesulfobacteriota</taxon>
        <taxon>Desulfobacteria</taxon>
        <taxon>Desulfobacterales</taxon>
        <taxon>Desulfobacteraceae</taxon>
        <taxon>Candidatus Magnetoglobus</taxon>
    </lineage>
</organism>
<dbReference type="Proteomes" id="UP000189670">
    <property type="component" value="Unassembled WGS sequence"/>
</dbReference>
<evidence type="ECO:0000256" key="10">
    <source>
        <dbReference type="SAM" id="MobiDB-lite"/>
    </source>
</evidence>
<feature type="compositionally biased region" description="Basic and acidic residues" evidence="10">
    <location>
        <begin position="182"/>
        <end position="200"/>
    </location>
</feature>
<keyword evidence="3 8" id="KW-0963">Cytoplasm</keyword>
<feature type="region of interest" description="A; substrate-binding" evidence="8">
    <location>
        <begin position="1"/>
        <end position="345"/>
    </location>
</feature>
<dbReference type="PANTHER" id="PTHR11528">
    <property type="entry name" value="HEAT SHOCK PROTEIN 90 FAMILY MEMBER"/>
    <property type="match status" value="1"/>
</dbReference>
<dbReference type="GO" id="GO:0016887">
    <property type="term" value="F:ATP hydrolysis activity"/>
    <property type="evidence" value="ECO:0007669"/>
    <property type="project" value="InterPro"/>
</dbReference>
<dbReference type="FunFam" id="3.30.230.80:FF:000002">
    <property type="entry name" value="Molecular chaperone HtpG"/>
    <property type="match status" value="1"/>
</dbReference>
<dbReference type="PIRSF" id="PIRSF002583">
    <property type="entry name" value="Hsp90"/>
    <property type="match status" value="1"/>
</dbReference>
<dbReference type="SUPFAM" id="SSF110942">
    <property type="entry name" value="HSP90 C-terminal domain"/>
    <property type="match status" value="1"/>
</dbReference>
<dbReference type="SUPFAM" id="SSF55874">
    <property type="entry name" value="ATPase domain of HSP90 chaperone/DNA topoisomerase II/histidine kinase"/>
    <property type="match status" value="1"/>
</dbReference>
<dbReference type="InterPro" id="IPR036890">
    <property type="entry name" value="HATPase_C_sf"/>
</dbReference>
<comment type="subunit">
    <text evidence="8">Homodimer.</text>
</comment>
<dbReference type="Pfam" id="PF00183">
    <property type="entry name" value="HSP90"/>
    <property type="match status" value="1"/>
</dbReference>
<keyword evidence="7 8" id="KW-0143">Chaperone</keyword>
<feature type="binding site" evidence="9">
    <location>
        <position position="51"/>
    </location>
    <ligand>
        <name>ATP</name>
        <dbReference type="ChEBI" id="CHEBI:30616"/>
    </ligand>
</feature>
<reference evidence="12" key="1">
    <citation type="submission" date="2012-11" db="EMBL/GenBank/DDBJ databases">
        <authorList>
            <person name="Lucero-Rivera Y.E."/>
            <person name="Tovar-Ramirez D."/>
        </authorList>
    </citation>
    <scope>NUCLEOTIDE SEQUENCE [LARGE SCALE GENOMIC DNA]</scope>
    <source>
        <strain evidence="12">Araruama</strain>
    </source>
</reference>
<comment type="caution">
    <text evidence="8">Lacks conserved residue(s) required for the propagation of feature annotation.</text>
</comment>
<comment type="function">
    <text evidence="8">Molecular chaperone. Has ATPase activity.</text>
</comment>
<feature type="binding site" evidence="9">
    <location>
        <position position="59"/>
    </location>
    <ligand>
        <name>ATP</name>
        <dbReference type="ChEBI" id="CHEBI:30616"/>
    </ligand>
</feature>
<evidence type="ECO:0000256" key="8">
    <source>
        <dbReference type="HAMAP-Rule" id="MF_00505"/>
    </source>
</evidence>
<dbReference type="Gene3D" id="3.40.50.11260">
    <property type="match status" value="1"/>
</dbReference>
<dbReference type="InterPro" id="IPR001404">
    <property type="entry name" value="Hsp90_fam"/>
</dbReference>
<evidence type="ECO:0000256" key="1">
    <source>
        <dbReference type="ARBA" id="ARBA00004496"/>
    </source>
</evidence>
<sequence length="627" mass="72001">MISNSSDAIDKIRFESQKNPDILGDDTEFKIKLIADKDNNALIVSDNGIGMTRDELIENIGTIAHSGTQSFLKMLQENKEALTPELIGQFGVGFYSAFMVAKEVRILTRSAKSDQAWEWISKGDGTYVISEAEKESRGTEVTVSLKKQDEGDMDLTQDWSIRSIVKRHSDFVGYPIVMDVEKEVPTDDDKDDDDQKKDSEILGPDGKPADKEPEILDQDGKPIEQKPEKIIEEETLNSMKAIWAKSKNEVKDDEYKEFYKHLSHDPGEPMEWIHMKMEGATEYDALLYIPGMPPFDLFNRDKKHGVDLYCKRVFIMHDCQDLMPEYMRFIKGVVDSSDLDLNVSREMLQQNHIVRNIKKNIVKKVLDTLAAMDDEKYKKFYDNFGITLKEGIHTDWENKEKLSDLLRYKTSKSDDKMISLKDYVDHMPSDQNEIYYLTGEKISTLMNSPAIEKLKEKNYEVLLMVDYVDEWVVQSLTEYKGKKLRSAEKGDLNIDKVDDKKKEEFSDLFEHIKKTLDNKVKDVKPSVRLKESVSCLAGDEYDMSSYMEKIMKSAGHDSPSTKRILEINMDHPITVRLNDMFKANKEDEKVSEFIQIIYDLAVIGEGGKVENPGQFISKVGNMMVNTM</sequence>
<dbReference type="Gene3D" id="3.30.565.10">
    <property type="entry name" value="Histidine kinase-like ATPase, C-terminal domain"/>
    <property type="match status" value="1"/>
</dbReference>
<keyword evidence="5 8" id="KW-0067">ATP-binding</keyword>
<feature type="compositionally biased region" description="Basic and acidic residues" evidence="10">
    <location>
        <begin position="207"/>
        <end position="225"/>
    </location>
</feature>
<dbReference type="EMBL" id="ATBP01000795">
    <property type="protein sequence ID" value="ETR68922.1"/>
    <property type="molecule type" value="Genomic_DNA"/>
</dbReference>
<dbReference type="Gene3D" id="3.30.230.80">
    <property type="match status" value="1"/>
</dbReference>
<evidence type="ECO:0000256" key="6">
    <source>
        <dbReference type="ARBA" id="ARBA00023016"/>
    </source>
</evidence>
<comment type="subcellular location">
    <subcellularLocation>
        <location evidence="1 8">Cytoplasm</location>
    </subcellularLocation>
</comment>
<dbReference type="GO" id="GO:0005737">
    <property type="term" value="C:cytoplasm"/>
    <property type="evidence" value="ECO:0007669"/>
    <property type="project" value="UniProtKB-SubCell"/>
</dbReference>
<comment type="similarity">
    <text evidence="2 8">Belongs to the heat shock protein 90 family.</text>
</comment>
<evidence type="ECO:0000256" key="5">
    <source>
        <dbReference type="ARBA" id="ARBA00022840"/>
    </source>
</evidence>
<evidence type="ECO:0000256" key="3">
    <source>
        <dbReference type="ARBA" id="ARBA00022490"/>
    </source>
</evidence>
<dbReference type="AlphaFoldDB" id="A0A1V1P212"/>
<evidence type="ECO:0000256" key="4">
    <source>
        <dbReference type="ARBA" id="ARBA00022741"/>
    </source>
</evidence>
<dbReference type="Gene3D" id="1.20.120.790">
    <property type="entry name" value="Heat shock protein 90, C-terminal domain"/>
    <property type="match status" value="1"/>
</dbReference>
<feature type="binding site" evidence="9">
    <location>
        <begin position="89"/>
        <end position="94"/>
    </location>
    <ligand>
        <name>ATP</name>
        <dbReference type="ChEBI" id="CHEBI:30616"/>
    </ligand>
</feature>
<dbReference type="NCBIfam" id="NF003555">
    <property type="entry name" value="PRK05218.1"/>
    <property type="match status" value="1"/>
</dbReference>
<dbReference type="GO" id="GO:0005524">
    <property type="term" value="F:ATP binding"/>
    <property type="evidence" value="ECO:0007669"/>
    <property type="project" value="UniProtKB-UniRule"/>
</dbReference>
<evidence type="ECO:0000313" key="11">
    <source>
        <dbReference type="EMBL" id="ETR68922.1"/>
    </source>
</evidence>
<dbReference type="SUPFAM" id="SSF54211">
    <property type="entry name" value="Ribosomal protein S5 domain 2-like"/>
    <property type="match status" value="1"/>
</dbReference>
<dbReference type="Pfam" id="PF13589">
    <property type="entry name" value="HATPase_c_3"/>
    <property type="match status" value="1"/>
</dbReference>
<dbReference type="FunFam" id="3.40.50.11260:FF:000001">
    <property type="entry name" value="Heat shock protein 90 alpha"/>
    <property type="match status" value="1"/>
</dbReference>
<feature type="binding site" evidence="9">
    <location>
        <position position="139"/>
    </location>
    <ligand>
        <name>ATP</name>
        <dbReference type="ChEBI" id="CHEBI:30616"/>
    </ligand>
</feature>
<evidence type="ECO:0000256" key="2">
    <source>
        <dbReference type="ARBA" id="ARBA00008239"/>
    </source>
</evidence>
<dbReference type="InterPro" id="IPR020575">
    <property type="entry name" value="Hsp90_N"/>
</dbReference>
<protein>
    <recommendedName>
        <fullName evidence="8">Chaperone protein HtpG</fullName>
    </recommendedName>
    <alternativeName>
        <fullName evidence="8">Heat shock protein HtpG</fullName>
    </alternativeName>
    <alternativeName>
        <fullName evidence="8">High temperature protein G</fullName>
    </alternativeName>
</protein>
<keyword evidence="6 8" id="KW-0346">Stress response</keyword>